<dbReference type="PANTHER" id="PTHR43712">
    <property type="entry name" value="PUTATIVE (AFU_ORTHOLOGUE AFUA_4G14580)-RELATED"/>
    <property type="match status" value="1"/>
</dbReference>
<reference evidence="6" key="1">
    <citation type="submission" date="2022-10" db="EMBL/GenBank/DDBJ databases">
        <title>Culturing micro-colonial fungi from biological soil crusts in the Mojave desert and describing Neophaeococcomyces mojavensis, and introducing the new genera and species Taxawa tesnikishii.</title>
        <authorList>
            <person name="Kurbessoian T."/>
            <person name="Stajich J.E."/>
        </authorList>
    </citation>
    <scope>NUCLEOTIDE SEQUENCE</scope>
    <source>
        <strain evidence="6">TK_41</strain>
    </source>
</reference>
<evidence type="ECO:0008006" key="8">
    <source>
        <dbReference type="Google" id="ProtNLM"/>
    </source>
</evidence>
<dbReference type="Gene3D" id="3.40.50.150">
    <property type="entry name" value="Vaccinia Virus protein VP39"/>
    <property type="match status" value="1"/>
</dbReference>
<dbReference type="InterPro" id="IPR036390">
    <property type="entry name" value="WH_DNA-bd_sf"/>
</dbReference>
<dbReference type="SUPFAM" id="SSF53335">
    <property type="entry name" value="S-adenosyl-L-methionine-dependent methyltransferases"/>
    <property type="match status" value="1"/>
</dbReference>
<keyword evidence="2" id="KW-0808">Transferase</keyword>
<evidence type="ECO:0000313" key="7">
    <source>
        <dbReference type="Proteomes" id="UP001172673"/>
    </source>
</evidence>
<dbReference type="GO" id="GO:0046983">
    <property type="term" value="F:protein dimerization activity"/>
    <property type="evidence" value="ECO:0007669"/>
    <property type="project" value="InterPro"/>
</dbReference>
<dbReference type="Pfam" id="PF00891">
    <property type="entry name" value="Methyltransf_2"/>
    <property type="match status" value="1"/>
</dbReference>
<dbReference type="PROSITE" id="PS51683">
    <property type="entry name" value="SAM_OMT_II"/>
    <property type="match status" value="1"/>
</dbReference>
<evidence type="ECO:0000256" key="2">
    <source>
        <dbReference type="ARBA" id="ARBA00022679"/>
    </source>
</evidence>
<dbReference type="Gene3D" id="1.10.10.10">
    <property type="entry name" value="Winged helix-like DNA-binding domain superfamily/Winged helix DNA-binding domain"/>
    <property type="match status" value="1"/>
</dbReference>
<dbReference type="PANTHER" id="PTHR43712:SF1">
    <property type="entry name" value="HYPOTHETICAL O-METHYLTRANSFERASE (EUROFUNG)-RELATED"/>
    <property type="match status" value="1"/>
</dbReference>
<evidence type="ECO:0000259" key="4">
    <source>
        <dbReference type="Pfam" id="PF00891"/>
    </source>
</evidence>
<dbReference type="InterPro" id="IPR012967">
    <property type="entry name" value="COMT_dimerisation"/>
</dbReference>
<dbReference type="AlphaFoldDB" id="A0AA39CPH0"/>
<evidence type="ECO:0000259" key="5">
    <source>
        <dbReference type="Pfam" id="PF08100"/>
    </source>
</evidence>
<dbReference type="SUPFAM" id="SSF46785">
    <property type="entry name" value="Winged helix' DNA-binding domain"/>
    <property type="match status" value="1"/>
</dbReference>
<name>A0AA39CPH0_9EURO</name>
<dbReference type="InterPro" id="IPR001077">
    <property type="entry name" value="COMT_C"/>
</dbReference>
<organism evidence="6 7">
    <name type="scientific">Cladophialophora chaetospira</name>
    <dbReference type="NCBI Taxonomy" id="386627"/>
    <lineage>
        <taxon>Eukaryota</taxon>
        <taxon>Fungi</taxon>
        <taxon>Dikarya</taxon>
        <taxon>Ascomycota</taxon>
        <taxon>Pezizomycotina</taxon>
        <taxon>Eurotiomycetes</taxon>
        <taxon>Chaetothyriomycetidae</taxon>
        <taxon>Chaetothyriales</taxon>
        <taxon>Herpotrichiellaceae</taxon>
        <taxon>Cladophialophora</taxon>
    </lineage>
</organism>
<dbReference type="GO" id="GO:0008171">
    <property type="term" value="F:O-methyltransferase activity"/>
    <property type="evidence" value="ECO:0007669"/>
    <property type="project" value="InterPro"/>
</dbReference>
<protein>
    <recommendedName>
        <fullName evidence="8">O-methyltransferase domain-containing protein</fullName>
    </recommendedName>
</protein>
<dbReference type="GO" id="GO:0032259">
    <property type="term" value="P:methylation"/>
    <property type="evidence" value="ECO:0007669"/>
    <property type="project" value="UniProtKB-KW"/>
</dbReference>
<accession>A0AA39CPH0</accession>
<evidence type="ECO:0000256" key="1">
    <source>
        <dbReference type="ARBA" id="ARBA00022603"/>
    </source>
</evidence>
<dbReference type="EMBL" id="JAPDRK010000002">
    <property type="protein sequence ID" value="KAJ9615789.1"/>
    <property type="molecule type" value="Genomic_DNA"/>
</dbReference>
<keyword evidence="7" id="KW-1185">Reference proteome</keyword>
<comment type="caution">
    <text evidence="6">The sequence shown here is derived from an EMBL/GenBank/DDBJ whole genome shotgun (WGS) entry which is preliminary data.</text>
</comment>
<dbReference type="InterPro" id="IPR016461">
    <property type="entry name" value="COMT-like"/>
</dbReference>
<dbReference type="InterPro" id="IPR029063">
    <property type="entry name" value="SAM-dependent_MTases_sf"/>
</dbReference>
<sequence>MSTTPDEVKSLLALRDSINASIDAYVTVTSEEQAKKPKVDQARQQIWKAATKLASETVVPHVPQLQATLIGFQPWLNAVVRTALELDLFEHLGESTSAAELAKKTGADEALLVRIMRVLTGFNIVAELGELTYAHTPVSRALMTPGIANLNKHIFDSSWGCIGKMPDYLKSLEYKNPDQPDNTLSHYATGTDFFSYLRDDPARLVRFNSAMQGAGGIFASPIPPSLVKSAGATVGDGGVVMVDIGGGVGQVTEKTMEANPGVKGRFIVQDLGKIIDEARAKKPSFEVAEYDFFTEQPVKGAGIYFMRRVLHDFPDSKCREILKNHLSAMTPGKSRLLICETILPAMGCSGFESLADISRTTFSSMQRTEKQWRSLLGSVGLKVEKVWTGEEVKGPFGVIESVVA</sequence>
<dbReference type="Proteomes" id="UP001172673">
    <property type="component" value="Unassembled WGS sequence"/>
</dbReference>
<gene>
    <name evidence="6" type="ORF">H2200_001866</name>
</gene>
<keyword evidence="3" id="KW-0949">S-adenosyl-L-methionine</keyword>
<dbReference type="Pfam" id="PF08100">
    <property type="entry name" value="Dimerisation"/>
    <property type="match status" value="1"/>
</dbReference>
<proteinExistence type="predicted"/>
<evidence type="ECO:0000256" key="3">
    <source>
        <dbReference type="ARBA" id="ARBA00022691"/>
    </source>
</evidence>
<evidence type="ECO:0000313" key="6">
    <source>
        <dbReference type="EMBL" id="KAJ9615789.1"/>
    </source>
</evidence>
<feature type="domain" description="O-methyltransferase C-terminal" evidence="4">
    <location>
        <begin position="186"/>
        <end position="380"/>
    </location>
</feature>
<feature type="domain" description="O-methyltransferase dimerisation" evidence="5">
    <location>
        <begin position="76"/>
        <end position="144"/>
    </location>
</feature>
<dbReference type="InterPro" id="IPR036388">
    <property type="entry name" value="WH-like_DNA-bd_sf"/>
</dbReference>
<keyword evidence="1" id="KW-0489">Methyltransferase</keyword>